<reference evidence="3 4" key="1">
    <citation type="submission" date="2020-08" db="EMBL/GenBank/DDBJ databases">
        <authorList>
            <person name="Hejnol A."/>
        </authorList>
    </citation>
    <scope>NUCLEOTIDE SEQUENCE [LARGE SCALE GENOMIC DNA]</scope>
</reference>
<dbReference type="InterPro" id="IPR009097">
    <property type="entry name" value="Cyclic_Pdiesterase"/>
</dbReference>
<gene>
    <name evidence="3" type="ORF">DGYR_LOCUS2798</name>
</gene>
<dbReference type="Proteomes" id="UP000549394">
    <property type="component" value="Unassembled WGS sequence"/>
</dbReference>
<evidence type="ECO:0000256" key="1">
    <source>
        <dbReference type="SAM" id="MobiDB-lite"/>
    </source>
</evidence>
<keyword evidence="4" id="KW-1185">Reference proteome</keyword>
<dbReference type="SUPFAM" id="SSF55144">
    <property type="entry name" value="LigT-like"/>
    <property type="match status" value="1"/>
</dbReference>
<dbReference type="Gene3D" id="3.90.1140.10">
    <property type="entry name" value="Cyclic phosphodiesterase"/>
    <property type="match status" value="1"/>
</dbReference>
<sequence length="224" mass="25819">MSQDSDSNAAAPQVKNKKVTKSSPTHFLAVQINNQEIIQKLANIQNEIKQKLPVLEKVMVLPSKSHVTLFVMHLPNENDIEKAKEVLSSFEKFPESLQFTVQNINNFGKNVVFADINKDNDDFNKLKTLRNDLKNHFEENGLNVSGKQEFQPHLTIMKISKAAKKYQKKLKYKIPEESWIKYKEDEINFGVERVDTIQLNSMSGTNEDGTYYFVEKEVKLKNDL</sequence>
<dbReference type="InterPro" id="IPR052641">
    <property type="entry name" value="AKAP7_isoform_gamma"/>
</dbReference>
<protein>
    <submittedName>
        <fullName evidence="3">DgyrCDS3042</fullName>
    </submittedName>
</protein>
<dbReference type="GO" id="GO:0010738">
    <property type="term" value="P:regulation of protein kinase A signaling"/>
    <property type="evidence" value="ECO:0007669"/>
    <property type="project" value="TreeGrafter"/>
</dbReference>
<evidence type="ECO:0000313" key="4">
    <source>
        <dbReference type="Proteomes" id="UP000549394"/>
    </source>
</evidence>
<proteinExistence type="predicted"/>
<dbReference type="PANTHER" id="PTHR15934">
    <property type="entry name" value="RNA 2',3'-CYCLIC PHOSPHODIESTERASE"/>
    <property type="match status" value="1"/>
</dbReference>
<organism evidence="3 4">
    <name type="scientific">Dimorphilus gyrociliatus</name>
    <dbReference type="NCBI Taxonomy" id="2664684"/>
    <lineage>
        <taxon>Eukaryota</taxon>
        <taxon>Metazoa</taxon>
        <taxon>Spiralia</taxon>
        <taxon>Lophotrochozoa</taxon>
        <taxon>Annelida</taxon>
        <taxon>Polychaeta</taxon>
        <taxon>Polychaeta incertae sedis</taxon>
        <taxon>Dinophilidae</taxon>
        <taxon>Dimorphilus</taxon>
    </lineage>
</organism>
<feature type="domain" description="A-kinase anchor protein 7-like phosphoesterase" evidence="2">
    <location>
        <begin position="24"/>
        <end position="220"/>
    </location>
</feature>
<dbReference type="PANTHER" id="PTHR15934:SF2">
    <property type="entry name" value="A-KINASE ANCHOR PROTEIN 7-LIKE PHOSPHOESTERASE DOMAIN-CONTAINING PROTEIN"/>
    <property type="match status" value="1"/>
</dbReference>
<dbReference type="AlphaFoldDB" id="A0A7I8VCE3"/>
<accession>A0A7I8VCE3</accession>
<dbReference type="GO" id="GO:0034237">
    <property type="term" value="F:protein kinase A regulatory subunit binding"/>
    <property type="evidence" value="ECO:0007669"/>
    <property type="project" value="TreeGrafter"/>
</dbReference>
<feature type="region of interest" description="Disordered" evidence="1">
    <location>
        <begin position="1"/>
        <end position="22"/>
    </location>
</feature>
<dbReference type="GO" id="GO:0005829">
    <property type="term" value="C:cytosol"/>
    <property type="evidence" value="ECO:0007669"/>
    <property type="project" value="TreeGrafter"/>
</dbReference>
<evidence type="ECO:0000313" key="3">
    <source>
        <dbReference type="EMBL" id="CAD5113879.1"/>
    </source>
</evidence>
<dbReference type="Pfam" id="PF10469">
    <property type="entry name" value="AKAP7_NLS"/>
    <property type="match status" value="1"/>
</dbReference>
<feature type="compositionally biased region" description="Polar residues" evidence="1">
    <location>
        <begin position="1"/>
        <end position="10"/>
    </location>
</feature>
<comment type="caution">
    <text evidence="3">The sequence shown here is derived from an EMBL/GenBank/DDBJ whole genome shotgun (WGS) entry which is preliminary data.</text>
</comment>
<evidence type="ECO:0000259" key="2">
    <source>
        <dbReference type="Pfam" id="PF10469"/>
    </source>
</evidence>
<dbReference type="EMBL" id="CAJFCJ010000004">
    <property type="protein sequence ID" value="CAD5113879.1"/>
    <property type="molecule type" value="Genomic_DNA"/>
</dbReference>
<dbReference type="InterPro" id="IPR019510">
    <property type="entry name" value="AKAP7-like_phosphoesterase"/>
</dbReference>
<name>A0A7I8VCE3_9ANNE</name>
<dbReference type="OrthoDB" id="277832at2759"/>